<dbReference type="PROSITE" id="PS50892">
    <property type="entry name" value="V_SNARE"/>
    <property type="match status" value="1"/>
</dbReference>
<dbReference type="GO" id="GO:0015031">
    <property type="term" value="P:protein transport"/>
    <property type="evidence" value="ECO:0007669"/>
    <property type="project" value="UniProtKB-KW"/>
</dbReference>
<evidence type="ECO:0000256" key="2">
    <source>
        <dbReference type="ARBA" id="ARBA00022448"/>
    </source>
</evidence>
<keyword evidence="14" id="KW-1185">Reference proteome</keyword>
<dbReference type="FunFam" id="3.30.450.50:FF:000014">
    <property type="entry name" value="vesicle-associated membrane protein 727"/>
    <property type="match status" value="1"/>
</dbReference>
<evidence type="ECO:0000256" key="9">
    <source>
        <dbReference type="PROSITE-ProRule" id="PRU00290"/>
    </source>
</evidence>
<keyword evidence="2" id="KW-0813">Transport</keyword>
<evidence type="ECO:0000256" key="3">
    <source>
        <dbReference type="ARBA" id="ARBA00022692"/>
    </source>
</evidence>
<evidence type="ECO:0000256" key="6">
    <source>
        <dbReference type="ARBA" id="ARBA00023136"/>
    </source>
</evidence>
<dbReference type="CDD" id="cd15843">
    <property type="entry name" value="R-SNARE"/>
    <property type="match status" value="1"/>
</dbReference>
<dbReference type="PANTHER" id="PTHR21136">
    <property type="entry name" value="SNARE PROTEINS"/>
    <property type="match status" value="1"/>
</dbReference>
<dbReference type="AlphaFoldDB" id="A0AAW1PM58"/>
<gene>
    <name evidence="13" type="ORF">WJX73_009137</name>
</gene>
<dbReference type="PANTHER" id="PTHR21136:SF168">
    <property type="entry name" value="VESICLE-ASSOCIATED MEMBRANE PROTEIN 9"/>
    <property type="match status" value="1"/>
</dbReference>
<dbReference type="Gene3D" id="3.30.450.50">
    <property type="entry name" value="Longin domain"/>
    <property type="match status" value="1"/>
</dbReference>
<evidence type="ECO:0000259" key="12">
    <source>
        <dbReference type="PROSITE" id="PS50892"/>
    </source>
</evidence>
<evidence type="ECO:0000256" key="1">
    <source>
        <dbReference type="ARBA" id="ARBA00008025"/>
    </source>
</evidence>
<comment type="subcellular location">
    <subcellularLocation>
        <location evidence="8">Endomembrane system</location>
        <topology evidence="8">Single-pass type IV membrane protein</topology>
    </subcellularLocation>
</comment>
<keyword evidence="5 10" id="KW-1133">Transmembrane helix</keyword>
<evidence type="ECO:0000256" key="5">
    <source>
        <dbReference type="ARBA" id="ARBA00022989"/>
    </source>
</evidence>
<dbReference type="InterPro" id="IPR010908">
    <property type="entry name" value="Longin_dom"/>
</dbReference>
<evidence type="ECO:0000313" key="13">
    <source>
        <dbReference type="EMBL" id="KAK9809632.1"/>
    </source>
</evidence>
<dbReference type="GO" id="GO:0016192">
    <property type="term" value="P:vesicle-mediated transport"/>
    <property type="evidence" value="ECO:0007669"/>
    <property type="project" value="InterPro"/>
</dbReference>
<dbReference type="InterPro" id="IPR011012">
    <property type="entry name" value="Longin-like_dom_sf"/>
</dbReference>
<dbReference type="PROSITE" id="PS00417">
    <property type="entry name" value="SYNAPTOBREVIN"/>
    <property type="match status" value="1"/>
</dbReference>
<evidence type="ECO:0000256" key="10">
    <source>
        <dbReference type="SAM" id="Phobius"/>
    </source>
</evidence>
<protein>
    <submittedName>
        <fullName evidence="13">Uncharacterized protein</fullName>
    </submittedName>
</protein>
<comment type="caution">
    <text evidence="13">The sequence shown here is derived from an EMBL/GenBank/DDBJ whole genome shotgun (WGS) entry which is preliminary data.</text>
</comment>
<name>A0AAW1PM58_9CHLO</name>
<keyword evidence="4" id="KW-0653">Protein transport</keyword>
<evidence type="ECO:0000313" key="14">
    <source>
        <dbReference type="Proteomes" id="UP001465755"/>
    </source>
</evidence>
<dbReference type="Gene3D" id="1.20.5.110">
    <property type="match status" value="1"/>
</dbReference>
<dbReference type="FunFam" id="1.20.5.110:FF:000004">
    <property type="entry name" value="Vesicle-associated membrane protein 7"/>
    <property type="match status" value="1"/>
</dbReference>
<comment type="similarity">
    <text evidence="1">Belongs to the synaptobrevin family.</text>
</comment>
<feature type="transmembrane region" description="Helical" evidence="10">
    <location>
        <begin position="192"/>
        <end position="214"/>
    </location>
</feature>
<dbReference type="InterPro" id="IPR001388">
    <property type="entry name" value="Synaptobrevin-like"/>
</dbReference>
<dbReference type="GO" id="GO:0005737">
    <property type="term" value="C:cytoplasm"/>
    <property type="evidence" value="ECO:0007669"/>
    <property type="project" value="UniProtKB-ARBA"/>
</dbReference>
<accession>A0AAW1PM58</accession>
<keyword evidence="9" id="KW-0175">Coiled coil</keyword>
<comment type="function">
    <text evidence="7">Involved in the targeting and/or fusion of transport vesicles to their target membrane.</text>
</comment>
<dbReference type="PRINTS" id="PR00219">
    <property type="entry name" value="SYNAPTOBREVN"/>
</dbReference>
<evidence type="ECO:0000256" key="4">
    <source>
        <dbReference type="ARBA" id="ARBA00022927"/>
    </source>
</evidence>
<dbReference type="Pfam" id="PF00957">
    <property type="entry name" value="Synaptobrevin"/>
    <property type="match status" value="1"/>
</dbReference>
<dbReference type="InterPro" id="IPR042855">
    <property type="entry name" value="V_SNARE_CC"/>
</dbReference>
<proteinExistence type="inferred from homology"/>
<organism evidence="13 14">
    <name type="scientific">Symbiochloris irregularis</name>
    <dbReference type="NCBI Taxonomy" id="706552"/>
    <lineage>
        <taxon>Eukaryota</taxon>
        <taxon>Viridiplantae</taxon>
        <taxon>Chlorophyta</taxon>
        <taxon>core chlorophytes</taxon>
        <taxon>Trebouxiophyceae</taxon>
        <taxon>Trebouxiales</taxon>
        <taxon>Trebouxiaceae</taxon>
        <taxon>Symbiochloris</taxon>
    </lineage>
</organism>
<sequence>MPLIYSFVARGTTVLADYTSFTGNFATVAIQCLEKIPANNSNYTYTCDKHTFNYVIDRGFTFLVVADEGYGRQIPFAFLERIRAEFQEKFAERAHSAAAHSLDAALRPRLRFHMEFCTEHPEDLTKVAAVQKKVDEVKNIMVDNIEKVLERGERIELLVDKTENLRSQADRFHRSGKDLRSKMWWQNMKMKVALVGIVIVLIFIIFLIVCFSGGNCFK</sequence>
<dbReference type="PROSITE" id="PS50859">
    <property type="entry name" value="LONGIN"/>
    <property type="match status" value="1"/>
</dbReference>
<dbReference type="SUPFAM" id="SSF58038">
    <property type="entry name" value="SNARE fusion complex"/>
    <property type="match status" value="1"/>
</dbReference>
<feature type="domain" description="V-SNARE coiled-coil homology" evidence="12">
    <location>
        <begin position="126"/>
        <end position="186"/>
    </location>
</feature>
<dbReference type="GO" id="GO:0012505">
    <property type="term" value="C:endomembrane system"/>
    <property type="evidence" value="ECO:0007669"/>
    <property type="project" value="UniProtKB-SubCell"/>
</dbReference>
<dbReference type="InterPro" id="IPR051097">
    <property type="entry name" value="Synaptobrevin-like_transport"/>
</dbReference>
<evidence type="ECO:0000256" key="8">
    <source>
        <dbReference type="ARBA" id="ARBA00046280"/>
    </source>
</evidence>
<dbReference type="SMART" id="SM01270">
    <property type="entry name" value="Longin"/>
    <property type="match status" value="1"/>
</dbReference>
<dbReference type="SUPFAM" id="SSF64356">
    <property type="entry name" value="SNARE-like"/>
    <property type="match status" value="1"/>
</dbReference>
<dbReference type="Proteomes" id="UP001465755">
    <property type="component" value="Unassembled WGS sequence"/>
</dbReference>
<keyword evidence="3 10" id="KW-0812">Transmembrane</keyword>
<feature type="domain" description="Longin" evidence="11">
    <location>
        <begin position="7"/>
        <end position="110"/>
    </location>
</feature>
<dbReference type="EMBL" id="JALJOQ010000018">
    <property type="protein sequence ID" value="KAK9809632.1"/>
    <property type="molecule type" value="Genomic_DNA"/>
</dbReference>
<evidence type="ECO:0000259" key="11">
    <source>
        <dbReference type="PROSITE" id="PS50859"/>
    </source>
</evidence>
<keyword evidence="6 10" id="KW-0472">Membrane</keyword>
<reference evidence="13 14" key="1">
    <citation type="journal article" date="2024" name="Nat. Commun.">
        <title>Phylogenomics reveals the evolutionary origins of lichenization in chlorophyte algae.</title>
        <authorList>
            <person name="Puginier C."/>
            <person name="Libourel C."/>
            <person name="Otte J."/>
            <person name="Skaloud P."/>
            <person name="Haon M."/>
            <person name="Grisel S."/>
            <person name="Petersen M."/>
            <person name="Berrin J.G."/>
            <person name="Delaux P.M."/>
            <person name="Dal Grande F."/>
            <person name="Keller J."/>
        </authorList>
    </citation>
    <scope>NUCLEOTIDE SEQUENCE [LARGE SCALE GENOMIC DNA]</scope>
    <source>
        <strain evidence="13 14">SAG 2036</strain>
    </source>
</reference>
<dbReference type="CDD" id="cd14824">
    <property type="entry name" value="Longin"/>
    <property type="match status" value="1"/>
</dbReference>
<dbReference type="Pfam" id="PF13774">
    <property type="entry name" value="Longin"/>
    <property type="match status" value="1"/>
</dbReference>
<evidence type="ECO:0000256" key="7">
    <source>
        <dbReference type="ARBA" id="ARBA00037493"/>
    </source>
</evidence>
<dbReference type="GO" id="GO:0016020">
    <property type="term" value="C:membrane"/>
    <property type="evidence" value="ECO:0007669"/>
    <property type="project" value="InterPro"/>
</dbReference>